<feature type="compositionally biased region" description="Acidic residues" evidence="2">
    <location>
        <begin position="180"/>
        <end position="190"/>
    </location>
</feature>
<dbReference type="Pfam" id="PF13181">
    <property type="entry name" value="TPR_8"/>
    <property type="match status" value="1"/>
</dbReference>
<evidence type="ECO:0000313" key="5">
    <source>
        <dbReference type="Proteomes" id="UP000307657"/>
    </source>
</evidence>
<dbReference type="OrthoDB" id="1525165at2"/>
<dbReference type="Proteomes" id="UP000307657">
    <property type="component" value="Unassembled WGS sequence"/>
</dbReference>
<keyword evidence="1" id="KW-0802">TPR repeat</keyword>
<keyword evidence="5" id="KW-1185">Reference proteome</keyword>
<feature type="compositionally biased region" description="Basic and acidic residues" evidence="2">
    <location>
        <begin position="153"/>
        <end position="179"/>
    </location>
</feature>
<feature type="compositionally biased region" description="Basic and acidic residues" evidence="2">
    <location>
        <begin position="191"/>
        <end position="226"/>
    </location>
</feature>
<evidence type="ECO:0000256" key="1">
    <source>
        <dbReference type="PROSITE-ProRule" id="PRU00339"/>
    </source>
</evidence>
<accession>A0A4U0F1H6</accession>
<dbReference type="InterPro" id="IPR019734">
    <property type="entry name" value="TPR_rpt"/>
</dbReference>
<sequence>MKYVFTFLLTLSISVAFAQEKDKALQKSNDFVYQGNTLIDEDFIAAEKEYRKAISKKPTNAVGAYNLGNAYYKTENFDEALLRHIEAANVAKTKEEKHRAFHNIGNTLMEQKKCKEAVEAYKNALRNNPSDEESRYNLVVAKECAKQQQQNEDQNKDKDKKDEEKKDEKKEDKEKKEDGEKEEENKDEGDQDKKDGDNKEDDQGKPKDDKDEKKDGDPKNKNDKPEPQPGKLSPQQVKNLLEAMNNEEKKVQQKINAKKAKGKKVKAEKDW</sequence>
<reference evidence="4 5" key="1">
    <citation type="submission" date="2019-04" db="EMBL/GenBank/DDBJ databases">
        <title>Lacinutrix sp. nov., isolated from marine water.</title>
        <authorList>
            <person name="Kim W."/>
        </authorList>
    </citation>
    <scope>NUCLEOTIDE SEQUENCE [LARGE SCALE GENOMIC DNA]</scope>
    <source>
        <strain evidence="4 5">CAU 1491</strain>
    </source>
</reference>
<proteinExistence type="predicted"/>
<name>A0A4U0F1H6_9FLAO</name>
<feature type="repeat" description="TPR" evidence="1">
    <location>
        <begin position="98"/>
        <end position="131"/>
    </location>
</feature>
<feature type="region of interest" description="Disordered" evidence="2">
    <location>
        <begin position="144"/>
        <end position="271"/>
    </location>
</feature>
<feature type="signal peptide" evidence="3">
    <location>
        <begin position="1"/>
        <end position="18"/>
    </location>
</feature>
<comment type="caution">
    <text evidence="4">The sequence shown here is derived from an EMBL/GenBank/DDBJ whole genome shotgun (WGS) entry which is preliminary data.</text>
</comment>
<dbReference type="PROSITE" id="PS50005">
    <property type="entry name" value="TPR"/>
    <property type="match status" value="1"/>
</dbReference>
<dbReference type="InterPro" id="IPR011990">
    <property type="entry name" value="TPR-like_helical_dom_sf"/>
</dbReference>
<dbReference type="SUPFAM" id="SSF48452">
    <property type="entry name" value="TPR-like"/>
    <property type="match status" value="1"/>
</dbReference>
<keyword evidence="3" id="KW-0732">Signal</keyword>
<organism evidence="4 5">
    <name type="scientific">Pontimicrobium aquaticum</name>
    <dbReference type="NCBI Taxonomy" id="2565367"/>
    <lineage>
        <taxon>Bacteria</taxon>
        <taxon>Pseudomonadati</taxon>
        <taxon>Bacteroidota</taxon>
        <taxon>Flavobacteriia</taxon>
        <taxon>Flavobacteriales</taxon>
        <taxon>Flavobacteriaceae</taxon>
        <taxon>Pontimicrobium</taxon>
    </lineage>
</organism>
<evidence type="ECO:0000313" key="4">
    <source>
        <dbReference type="EMBL" id="TJY38253.1"/>
    </source>
</evidence>
<dbReference type="EMBL" id="SUPL01000001">
    <property type="protein sequence ID" value="TJY38253.1"/>
    <property type="molecule type" value="Genomic_DNA"/>
</dbReference>
<dbReference type="Pfam" id="PF13176">
    <property type="entry name" value="TPR_7"/>
    <property type="match status" value="1"/>
</dbReference>
<dbReference type="AlphaFoldDB" id="A0A4U0F1H6"/>
<gene>
    <name evidence="4" type="ORF">E5167_02625</name>
</gene>
<evidence type="ECO:0000256" key="3">
    <source>
        <dbReference type="SAM" id="SignalP"/>
    </source>
</evidence>
<evidence type="ECO:0000256" key="2">
    <source>
        <dbReference type="SAM" id="MobiDB-lite"/>
    </source>
</evidence>
<protein>
    <submittedName>
        <fullName evidence="4">Tetratricopeptide repeat protein</fullName>
    </submittedName>
</protein>
<dbReference type="Gene3D" id="1.25.40.10">
    <property type="entry name" value="Tetratricopeptide repeat domain"/>
    <property type="match status" value="2"/>
</dbReference>
<dbReference type="SMART" id="SM00028">
    <property type="entry name" value="TPR"/>
    <property type="match status" value="2"/>
</dbReference>
<feature type="chain" id="PRO_5020881209" evidence="3">
    <location>
        <begin position="19"/>
        <end position="271"/>
    </location>
</feature>